<accession>A0A927MM38</accession>
<name>A0A927MM38_9BACL</name>
<proteinExistence type="predicted"/>
<dbReference type="Proteomes" id="UP000658225">
    <property type="component" value="Unassembled WGS sequence"/>
</dbReference>
<dbReference type="InterPro" id="IPR013762">
    <property type="entry name" value="Integrase-like_cat_sf"/>
</dbReference>
<dbReference type="Gene3D" id="1.10.443.10">
    <property type="entry name" value="Intergrase catalytic core"/>
    <property type="match status" value="1"/>
</dbReference>
<dbReference type="AlphaFoldDB" id="A0A927MM38"/>
<evidence type="ECO:0000313" key="3">
    <source>
        <dbReference type="Proteomes" id="UP000658225"/>
    </source>
</evidence>
<dbReference type="GO" id="GO:0003677">
    <property type="term" value="F:DNA binding"/>
    <property type="evidence" value="ECO:0007669"/>
    <property type="project" value="InterPro"/>
</dbReference>
<comment type="caution">
    <text evidence="2">The sequence shown here is derived from an EMBL/GenBank/DDBJ whole genome shotgun (WGS) entry which is preliminary data.</text>
</comment>
<gene>
    <name evidence="2" type="ORF">H4683_003996</name>
</gene>
<dbReference type="EMBL" id="JADBEL010000039">
    <property type="protein sequence ID" value="MBE1556870.1"/>
    <property type="molecule type" value="Genomic_DNA"/>
</dbReference>
<sequence length="432" mass="50191">MELEKYKWVVRENKIEHLLGNNQLEQRTVITIGVQNKKNGIIVPHPITHFIKENYEFKGKSISAQINPARKIVGLLNFINEQIIKGNPDYQILHEKGFRGLQLKHAAQYITHCSEKKLAYDYVRGSIERYLIHFYSYLKSMELIDEEIVFDTYISKRGEEVIISPFLDPTLDTQYPSTNRVIKNKLKDFGDIPEKRNKLVYEFLEEARRVMPEIAFGIALQFFGGLRRGEVVNLTAGSIPTDFLSGSNYVAVLDNQNILFRHLQNTTKEQVKRARIQPILPSTYLKELYDAHIKMNMKVEKMNPYAFFVDSKGKTISGGTYEKKFGKVKDAYLERLNSTQGRYSDWNMLRESIWGTHIGRGVFTNFLYNRGLDDKQMAIARGDRSTESAKEYIDYRNAISNFQMAIEILSSEEIVDVGKTMTRNWDWEVFSK</sequence>
<dbReference type="GO" id="GO:0006310">
    <property type="term" value="P:DNA recombination"/>
    <property type="evidence" value="ECO:0007669"/>
    <property type="project" value="UniProtKB-KW"/>
</dbReference>
<dbReference type="InterPro" id="IPR011010">
    <property type="entry name" value="DNA_brk_join_enz"/>
</dbReference>
<evidence type="ECO:0000256" key="1">
    <source>
        <dbReference type="ARBA" id="ARBA00023172"/>
    </source>
</evidence>
<dbReference type="GO" id="GO:0015074">
    <property type="term" value="P:DNA integration"/>
    <property type="evidence" value="ECO:0007669"/>
    <property type="project" value="InterPro"/>
</dbReference>
<keyword evidence="3" id="KW-1185">Reference proteome</keyword>
<evidence type="ECO:0000313" key="2">
    <source>
        <dbReference type="EMBL" id="MBE1556870.1"/>
    </source>
</evidence>
<protein>
    <submittedName>
        <fullName evidence="2">Uncharacterized protein</fullName>
    </submittedName>
</protein>
<reference evidence="2" key="1">
    <citation type="submission" date="2020-10" db="EMBL/GenBank/DDBJ databases">
        <title>Genomic Encyclopedia of Type Strains, Phase IV (KMG-IV): sequencing the most valuable type-strain genomes for metagenomic binning, comparative biology and taxonomic classification.</title>
        <authorList>
            <person name="Goeker M."/>
        </authorList>
    </citation>
    <scope>NUCLEOTIDE SEQUENCE</scope>
    <source>
        <strain evidence="2">DSM 13886</strain>
    </source>
</reference>
<dbReference type="RefSeq" id="WP_192600478.1">
    <property type="nucleotide sequence ID" value="NZ_JADBEL010000039.1"/>
</dbReference>
<dbReference type="SUPFAM" id="SSF56349">
    <property type="entry name" value="DNA breaking-rejoining enzymes"/>
    <property type="match status" value="1"/>
</dbReference>
<organism evidence="2 3">
    <name type="scientific">Sporosarcina limicola</name>
    <dbReference type="NCBI Taxonomy" id="34101"/>
    <lineage>
        <taxon>Bacteria</taxon>
        <taxon>Bacillati</taxon>
        <taxon>Bacillota</taxon>
        <taxon>Bacilli</taxon>
        <taxon>Bacillales</taxon>
        <taxon>Caryophanaceae</taxon>
        <taxon>Sporosarcina</taxon>
    </lineage>
</organism>
<keyword evidence="1" id="KW-0233">DNA recombination</keyword>